<gene>
    <name evidence="1" type="ORF">OSB04_013394</name>
</gene>
<comment type="caution">
    <text evidence="1">The sequence shown here is derived from an EMBL/GenBank/DDBJ whole genome shotgun (WGS) entry which is preliminary data.</text>
</comment>
<protein>
    <submittedName>
        <fullName evidence="1">Uncharacterized protein</fullName>
    </submittedName>
</protein>
<dbReference type="Proteomes" id="UP001172457">
    <property type="component" value="Chromosome 3"/>
</dbReference>
<reference evidence="1" key="1">
    <citation type="submission" date="2023-03" db="EMBL/GenBank/DDBJ databases">
        <title>Chromosome-scale reference genome and RAD-based genetic map of yellow starthistle (Centaurea solstitialis) reveal putative structural variation and QTLs associated with invader traits.</title>
        <authorList>
            <person name="Reatini B."/>
            <person name="Cang F.A."/>
            <person name="Jiang Q."/>
            <person name="Mckibben M.T.W."/>
            <person name="Barker M.S."/>
            <person name="Rieseberg L.H."/>
            <person name="Dlugosch K.M."/>
        </authorList>
    </citation>
    <scope>NUCLEOTIDE SEQUENCE</scope>
    <source>
        <strain evidence="1">CAN-66</strain>
        <tissue evidence="1">Leaf</tissue>
    </source>
</reference>
<dbReference type="AlphaFoldDB" id="A0AA38TD60"/>
<proteinExistence type="predicted"/>
<name>A0AA38TD60_9ASTR</name>
<sequence length="185" mass="21446">MDCMQLEVSLDEFECTSSRHNSIQGWNVKLRLILQDLEKATTLFGEQEEEKLQGVNHVICCTGTTAFPSRRWDGDNTPERVVSGIFLVFSNIRRWGRISFVTLALPYTIIRFVAPNPIALLNYITRPRNLRWFTFMLYSFSFCILDLDRTGRDKTYCPTFGAAWDRTEIHCPMFGAAWDRDRTGT</sequence>
<evidence type="ECO:0000313" key="2">
    <source>
        <dbReference type="Proteomes" id="UP001172457"/>
    </source>
</evidence>
<dbReference type="EMBL" id="JARYMX010000003">
    <property type="protein sequence ID" value="KAJ9558780.1"/>
    <property type="molecule type" value="Genomic_DNA"/>
</dbReference>
<accession>A0AA38TD60</accession>
<keyword evidence="2" id="KW-1185">Reference proteome</keyword>
<evidence type="ECO:0000313" key="1">
    <source>
        <dbReference type="EMBL" id="KAJ9558780.1"/>
    </source>
</evidence>
<organism evidence="1 2">
    <name type="scientific">Centaurea solstitialis</name>
    <name type="common">yellow star-thistle</name>
    <dbReference type="NCBI Taxonomy" id="347529"/>
    <lineage>
        <taxon>Eukaryota</taxon>
        <taxon>Viridiplantae</taxon>
        <taxon>Streptophyta</taxon>
        <taxon>Embryophyta</taxon>
        <taxon>Tracheophyta</taxon>
        <taxon>Spermatophyta</taxon>
        <taxon>Magnoliopsida</taxon>
        <taxon>eudicotyledons</taxon>
        <taxon>Gunneridae</taxon>
        <taxon>Pentapetalae</taxon>
        <taxon>asterids</taxon>
        <taxon>campanulids</taxon>
        <taxon>Asterales</taxon>
        <taxon>Asteraceae</taxon>
        <taxon>Carduoideae</taxon>
        <taxon>Cardueae</taxon>
        <taxon>Centaureinae</taxon>
        <taxon>Centaurea</taxon>
    </lineage>
</organism>
<feature type="non-terminal residue" evidence="1">
    <location>
        <position position="1"/>
    </location>
</feature>